<gene>
    <name evidence="2" type="ORF">RHGRI_008729</name>
</gene>
<feature type="region of interest" description="Disordered" evidence="1">
    <location>
        <begin position="1"/>
        <end position="20"/>
    </location>
</feature>
<dbReference type="InterPro" id="IPR038958">
    <property type="entry name" value="PTAC7"/>
</dbReference>
<dbReference type="EMBL" id="JACTNZ010000003">
    <property type="protein sequence ID" value="KAG5558871.1"/>
    <property type="molecule type" value="Genomic_DNA"/>
</dbReference>
<keyword evidence="3" id="KW-1185">Reference proteome</keyword>
<proteinExistence type="predicted"/>
<evidence type="ECO:0000313" key="2">
    <source>
        <dbReference type="EMBL" id="KAG5558871.1"/>
    </source>
</evidence>
<evidence type="ECO:0000256" key="1">
    <source>
        <dbReference type="SAM" id="MobiDB-lite"/>
    </source>
</evidence>
<dbReference type="Proteomes" id="UP000823749">
    <property type="component" value="Chromosome 3"/>
</dbReference>
<accession>A0AAV6L2I4</accession>
<reference evidence="2" key="1">
    <citation type="submission" date="2020-08" db="EMBL/GenBank/DDBJ databases">
        <title>Plant Genome Project.</title>
        <authorList>
            <person name="Zhang R.-G."/>
        </authorList>
    </citation>
    <scope>NUCLEOTIDE SEQUENCE</scope>
    <source>
        <strain evidence="2">WSP0</strain>
        <tissue evidence="2">Leaf</tissue>
    </source>
</reference>
<evidence type="ECO:0000313" key="3">
    <source>
        <dbReference type="Proteomes" id="UP000823749"/>
    </source>
</evidence>
<dbReference type="PANTHER" id="PTHR37257:SF1">
    <property type="entry name" value="PROTEIN PLASTID TRANSCRIPTIONALLY ACTIVE 7"/>
    <property type="match status" value="1"/>
</dbReference>
<organism evidence="2 3">
    <name type="scientific">Rhododendron griersonianum</name>
    <dbReference type="NCBI Taxonomy" id="479676"/>
    <lineage>
        <taxon>Eukaryota</taxon>
        <taxon>Viridiplantae</taxon>
        <taxon>Streptophyta</taxon>
        <taxon>Embryophyta</taxon>
        <taxon>Tracheophyta</taxon>
        <taxon>Spermatophyta</taxon>
        <taxon>Magnoliopsida</taxon>
        <taxon>eudicotyledons</taxon>
        <taxon>Gunneridae</taxon>
        <taxon>Pentapetalae</taxon>
        <taxon>asterids</taxon>
        <taxon>Ericales</taxon>
        <taxon>Ericaceae</taxon>
        <taxon>Ericoideae</taxon>
        <taxon>Rhodoreae</taxon>
        <taxon>Rhododendron</taxon>
    </lineage>
</organism>
<dbReference type="GO" id="GO:0042793">
    <property type="term" value="P:plastid transcription"/>
    <property type="evidence" value="ECO:0007669"/>
    <property type="project" value="InterPro"/>
</dbReference>
<dbReference type="GO" id="GO:0000427">
    <property type="term" value="C:plastid-encoded plastid RNA polymerase complex"/>
    <property type="evidence" value="ECO:0007669"/>
    <property type="project" value="InterPro"/>
</dbReference>
<feature type="region of interest" description="Disordered" evidence="1">
    <location>
        <begin position="42"/>
        <end position="61"/>
    </location>
</feature>
<sequence>MNTTMAAVVSSSPSVASTSPFRLPRVEGKAAKLPRLSFSVRSQAVSNSQNGGGSRRRVWRRRELKTRDPTLKYRMERTPFLEEQVRKLREDGKDVNLDLERLLLSEENKFDFVNEIIAEGNRFIENNPDEYVGKKAVLHALSNRLNDAGIYRPEAYYPQHKLHRLKQTKKAAAQQATDLPPATTEPNQVRMHAPDHQSNQGKGKPKRLEQ</sequence>
<name>A0AAV6L2I4_9ERIC</name>
<protein>
    <submittedName>
        <fullName evidence="2">Uncharacterized protein</fullName>
    </submittedName>
</protein>
<dbReference type="AlphaFoldDB" id="A0AAV6L2I4"/>
<dbReference type="PANTHER" id="PTHR37257">
    <property type="entry name" value="PROTEIN PLASTID TRANSCRIPTIONALLY ACTIVE 7"/>
    <property type="match status" value="1"/>
</dbReference>
<comment type="caution">
    <text evidence="2">The sequence shown here is derived from an EMBL/GenBank/DDBJ whole genome shotgun (WGS) entry which is preliminary data.</text>
</comment>
<feature type="region of interest" description="Disordered" evidence="1">
    <location>
        <begin position="166"/>
        <end position="210"/>
    </location>
</feature>